<dbReference type="AlphaFoldDB" id="A0AAV9J297"/>
<dbReference type="EMBL" id="JANCYW010000017">
    <property type="protein sequence ID" value="KAK4538440.1"/>
    <property type="molecule type" value="Genomic_DNA"/>
</dbReference>
<accession>A0AAV9J297</accession>
<reference evidence="1 2" key="1">
    <citation type="submission" date="2022-07" db="EMBL/GenBank/DDBJ databases">
        <title>Genome-wide signatures of adaptation to extreme environments.</title>
        <authorList>
            <person name="Cho C.H."/>
            <person name="Yoon H.S."/>
        </authorList>
    </citation>
    <scope>NUCLEOTIDE SEQUENCE [LARGE SCALE GENOMIC DNA]</scope>
    <source>
        <strain evidence="1 2">DBV 063 E5</strain>
    </source>
</reference>
<keyword evidence="2" id="KW-1185">Reference proteome</keyword>
<name>A0AAV9J297_CYACA</name>
<dbReference type="Proteomes" id="UP001301350">
    <property type="component" value="Unassembled WGS sequence"/>
</dbReference>
<evidence type="ECO:0000313" key="1">
    <source>
        <dbReference type="EMBL" id="KAK4538440.1"/>
    </source>
</evidence>
<proteinExistence type="predicted"/>
<evidence type="ECO:0000313" key="2">
    <source>
        <dbReference type="Proteomes" id="UP001301350"/>
    </source>
</evidence>
<organism evidence="1 2">
    <name type="scientific">Cyanidium caldarium</name>
    <name type="common">Red alga</name>
    <dbReference type="NCBI Taxonomy" id="2771"/>
    <lineage>
        <taxon>Eukaryota</taxon>
        <taxon>Rhodophyta</taxon>
        <taxon>Bangiophyceae</taxon>
        <taxon>Cyanidiales</taxon>
        <taxon>Cyanidiaceae</taxon>
        <taxon>Cyanidium</taxon>
    </lineage>
</organism>
<sequence length="468" mass="51470">MRPDIVALPYTQISTKLYVRRGDEGAAVEWAPGALTQLRSHRTATHQVWTAVLSFPETRQRVPVRVWRPTADAEVAVMEANGERLSWRPRSAPIVQRGLKRRREMERAVPVSVMPTEIATAAASESVSSLQAADADSVQHGLRRAARDAAAQALTRMIRSARDGRWQPLAEALQRSAQEANVHHPNADECALLKRELLATRFALLTAVAPAPPTAAAWPAAMRRHSTLVKTELPESPSSWMQHQLARFALALRQARAFARGRRRDIDPTDEPDVQQHAVLVQRMVEMLRDALVADRKTSQLAAQLLNSQWRMLLDAIDPAEAPDALKPLVRQSLECLRRDHTSTYPPPSLRALVKRAVRTGMLPDGPQPFLDAAVRLLRQQVAALPAVPHPRDAASALPLMRTTDDVLALLDGARAAARRTQREVGDAETLTELDALAEVAFQSGATGLATQIWCWIPGVSTGTTQPP</sequence>
<comment type="caution">
    <text evidence="1">The sequence shown here is derived from an EMBL/GenBank/DDBJ whole genome shotgun (WGS) entry which is preliminary data.</text>
</comment>
<gene>
    <name evidence="1" type="ORF">CDCA_CDCA17G4465</name>
</gene>
<protein>
    <submittedName>
        <fullName evidence="1">Uncharacterized protein</fullName>
    </submittedName>
</protein>